<feature type="compositionally biased region" description="Polar residues" evidence="1">
    <location>
        <begin position="798"/>
        <end position="808"/>
    </location>
</feature>
<feature type="compositionally biased region" description="Polar residues" evidence="1">
    <location>
        <begin position="208"/>
        <end position="227"/>
    </location>
</feature>
<feature type="transmembrane region" description="Helical" evidence="2">
    <location>
        <begin position="1105"/>
        <end position="1124"/>
    </location>
</feature>
<feature type="compositionally biased region" description="Polar residues" evidence="1">
    <location>
        <begin position="679"/>
        <end position="689"/>
    </location>
</feature>
<comment type="caution">
    <text evidence="3">The sequence shown here is derived from an EMBL/GenBank/DDBJ whole genome shotgun (WGS) entry which is preliminary data.</text>
</comment>
<dbReference type="AlphaFoldDB" id="A0A8H7UJY7"/>
<feature type="region of interest" description="Disordered" evidence="1">
    <location>
        <begin position="382"/>
        <end position="412"/>
    </location>
</feature>
<keyword evidence="2" id="KW-1133">Transmembrane helix</keyword>
<feature type="region of interest" description="Disordered" evidence="1">
    <location>
        <begin position="464"/>
        <end position="491"/>
    </location>
</feature>
<feature type="compositionally biased region" description="Polar residues" evidence="1">
    <location>
        <begin position="135"/>
        <end position="150"/>
    </location>
</feature>
<feature type="compositionally biased region" description="Basic and acidic residues" evidence="1">
    <location>
        <begin position="45"/>
        <end position="58"/>
    </location>
</feature>
<feature type="region of interest" description="Disordered" evidence="1">
    <location>
        <begin position="1"/>
        <end position="192"/>
    </location>
</feature>
<feature type="compositionally biased region" description="Basic residues" evidence="1">
    <location>
        <begin position="634"/>
        <end position="647"/>
    </location>
</feature>
<keyword evidence="2" id="KW-0812">Transmembrane</keyword>
<keyword evidence="2" id="KW-0472">Membrane</keyword>
<feature type="region of interest" description="Disordered" evidence="1">
    <location>
        <begin position="798"/>
        <end position="841"/>
    </location>
</feature>
<feature type="compositionally biased region" description="Polar residues" evidence="1">
    <location>
        <begin position="63"/>
        <end position="80"/>
    </location>
</feature>
<keyword evidence="4" id="KW-1185">Reference proteome</keyword>
<proteinExistence type="predicted"/>
<feature type="region of interest" description="Disordered" evidence="1">
    <location>
        <begin position="505"/>
        <end position="600"/>
    </location>
</feature>
<evidence type="ECO:0000256" key="1">
    <source>
        <dbReference type="SAM" id="MobiDB-lite"/>
    </source>
</evidence>
<feature type="compositionally biased region" description="Basic and acidic residues" evidence="1">
    <location>
        <begin position="152"/>
        <end position="177"/>
    </location>
</feature>
<feature type="compositionally biased region" description="Polar residues" evidence="1">
    <location>
        <begin position="478"/>
        <end position="489"/>
    </location>
</feature>
<name>A0A8H7UJY7_9FUNG</name>
<evidence type="ECO:0000313" key="3">
    <source>
        <dbReference type="EMBL" id="KAG2188766.1"/>
    </source>
</evidence>
<feature type="region of interest" description="Disordered" evidence="1">
    <location>
        <begin position="620"/>
        <end position="744"/>
    </location>
</feature>
<feature type="compositionally biased region" description="Polar residues" evidence="1">
    <location>
        <begin position="654"/>
        <end position="664"/>
    </location>
</feature>
<dbReference type="OrthoDB" id="2290256at2759"/>
<feature type="region of interest" description="Disordered" evidence="1">
    <location>
        <begin position="973"/>
        <end position="996"/>
    </location>
</feature>
<feature type="region of interest" description="Disordered" evidence="1">
    <location>
        <begin position="938"/>
        <end position="957"/>
    </location>
</feature>
<gene>
    <name evidence="3" type="ORF">INT44_003905</name>
</gene>
<feature type="compositionally biased region" description="Low complexity" evidence="1">
    <location>
        <begin position="979"/>
        <end position="996"/>
    </location>
</feature>
<dbReference type="EMBL" id="JAEPRA010000001">
    <property type="protein sequence ID" value="KAG2188766.1"/>
    <property type="molecule type" value="Genomic_DNA"/>
</dbReference>
<feature type="compositionally biased region" description="Basic and acidic residues" evidence="1">
    <location>
        <begin position="16"/>
        <end position="25"/>
    </location>
</feature>
<evidence type="ECO:0000313" key="4">
    <source>
        <dbReference type="Proteomes" id="UP000612746"/>
    </source>
</evidence>
<feature type="compositionally biased region" description="Acidic residues" evidence="1">
    <location>
        <begin position="809"/>
        <end position="820"/>
    </location>
</feature>
<feature type="compositionally biased region" description="Low complexity" evidence="1">
    <location>
        <begin position="101"/>
        <end position="127"/>
    </location>
</feature>
<feature type="compositionally biased region" description="Polar residues" evidence="1">
    <location>
        <begin position="701"/>
        <end position="716"/>
    </location>
</feature>
<protein>
    <submittedName>
        <fullName evidence="3">Uncharacterized protein</fullName>
    </submittedName>
</protein>
<feature type="compositionally biased region" description="Polar residues" evidence="1">
    <location>
        <begin position="383"/>
        <end position="394"/>
    </location>
</feature>
<sequence>MSQVKSDEAEENWPDPSRHLNELQHLRQTVQMPLKHPSTSSTTDTDTRRRPKPTDVLHKKSHSFFSTSPYLSSPQPLSESEASDSPFFPDRTASTKRRARSSSSAGYSPTPSTSSSRAPSAESPSKPFSFDKNKSWLQEASGSEMGSMSPNIDRKSSKRMSKDPRRKQEDKENRDPTRASAPKKIGSSSSTDLLDTLKGDIFKLTEMTTGRSDTTKQTSLARNTSHSRQLKPPFKPSEKTKAAARHLRASIERRYAVIAGIINDGEVYNPLDVMKHRPLRLEDGETLDSFQDDRYMSLLDPWYVSTDEIVSDMRWRKAQLEQATKTAEKFQSEQDLNTDYEQQLNIPTSSGLMDHAHGGDTLMTFKEAVKAGPSRLSFAQRKGITSVSPSLSPASTPPQSPRLNNYTDPGFDSIAKDEEEGKELIEKRKSWSKPFFKKDKGKLKMKADADAEVKKRYRNDEYLRFTQMSPTKDRELSPQLSNHSDSTFNDRPLHFGQTLLVPIDRHVSDPRGGHRRSLSTMDVLPVPTPEPLGTPEPFPSADVSEGELSSADSKKRPRLSSRRHSFDSLRTSSKGSHRQFGLWHDKHHRKNGPLHSDTDPLYENYSRGYKLPFVRSAHNSEYESDSNESDSKGHTRSRKGLGIRHFLKKETESTTKSPRISPNSQEEEERRREHPPASVSPQPSLSTRVALQEQRLRDMANDSSDQEGSLDLQSASDFEGSGIPNQPRSEESDQGSPIIPQDEEERHIVKLTLPYNDIPPEVHNMIQQYKAMDKAEITYAMEKKREDEENSMDVADSIHTTDGASEADVTTESEADTEDNANDKNDDNKSDDDENTMSDSKAEDKIVIVEASDKDEIEFIKLLNVSLNIPNTNGMLVDLHVSMLGDPDQDYERYEPILVENIHHVETELQKAKSLSQEAKAFYLEHRQVIQELVLDDSNEYGDKSNPSPSSSVGSGGLFLPIKPEGERLLLKSTETDSVHSSSSNSPSRSRESSYSNIGHDLQRAPSLLLNNVPYRSVSPFDYRQEEVRLGINALRSEMDSFQQTLYETENLIKGIQTDMNNTSDRMPTILHDIPEDDYSSLKILEVEVESILANRAKSPWLDMGYAWLSYVLAFIAFLVWVIIRIIKWIRAVVIFPRTLWTTYTEYLVERDKAVKRASLQTVTSGLDKVPFSSDKNHRSHRHRHLRQRSSGADLGPRPSYTM</sequence>
<feature type="compositionally biased region" description="Pro residues" evidence="1">
    <location>
        <begin position="526"/>
        <end position="538"/>
    </location>
</feature>
<feature type="region of interest" description="Disordered" evidence="1">
    <location>
        <begin position="1169"/>
        <end position="1203"/>
    </location>
</feature>
<accession>A0A8H7UJY7</accession>
<feature type="compositionally biased region" description="Basic residues" evidence="1">
    <location>
        <begin position="1178"/>
        <end position="1188"/>
    </location>
</feature>
<evidence type="ECO:0000256" key="2">
    <source>
        <dbReference type="SAM" id="Phobius"/>
    </source>
</evidence>
<dbReference type="Proteomes" id="UP000612746">
    <property type="component" value="Unassembled WGS sequence"/>
</dbReference>
<feature type="region of interest" description="Disordered" evidence="1">
    <location>
        <begin position="208"/>
        <end position="240"/>
    </location>
</feature>
<organism evidence="3 4">
    <name type="scientific">Umbelopsis vinacea</name>
    <dbReference type="NCBI Taxonomy" id="44442"/>
    <lineage>
        <taxon>Eukaryota</taxon>
        <taxon>Fungi</taxon>
        <taxon>Fungi incertae sedis</taxon>
        <taxon>Mucoromycota</taxon>
        <taxon>Mucoromycotina</taxon>
        <taxon>Umbelopsidomycetes</taxon>
        <taxon>Umbelopsidales</taxon>
        <taxon>Umbelopsidaceae</taxon>
        <taxon>Umbelopsis</taxon>
    </lineage>
</organism>
<reference evidence="3" key="1">
    <citation type="submission" date="2020-12" db="EMBL/GenBank/DDBJ databases">
        <title>Metabolic potential, ecology and presence of endohyphal bacteria is reflected in genomic diversity of Mucoromycotina.</title>
        <authorList>
            <person name="Muszewska A."/>
            <person name="Okrasinska A."/>
            <person name="Steczkiewicz K."/>
            <person name="Drgas O."/>
            <person name="Orlowska M."/>
            <person name="Perlinska-Lenart U."/>
            <person name="Aleksandrzak-Piekarczyk T."/>
            <person name="Szatraj K."/>
            <person name="Zielenkiewicz U."/>
            <person name="Pilsyk S."/>
            <person name="Malc E."/>
            <person name="Mieczkowski P."/>
            <person name="Kruszewska J.S."/>
            <person name="Biernat P."/>
            <person name="Pawlowska J."/>
        </authorList>
    </citation>
    <scope>NUCLEOTIDE SEQUENCE</scope>
    <source>
        <strain evidence="3">WA0000051536</strain>
    </source>
</reference>